<dbReference type="SUPFAM" id="SSF53448">
    <property type="entry name" value="Nucleotide-diphospho-sugar transferases"/>
    <property type="match status" value="1"/>
</dbReference>
<dbReference type="Proteomes" id="UP000006787">
    <property type="component" value="Unassembled WGS sequence"/>
</dbReference>
<comment type="caution">
    <text evidence="4">The sequence shown here is derived from an EMBL/GenBank/DDBJ whole genome shotgun (WGS) entry which is preliminary data.</text>
</comment>
<dbReference type="Pfam" id="PF00535">
    <property type="entry name" value="Glycos_transf_2"/>
    <property type="match status" value="1"/>
</dbReference>
<name>K2PLS0_9LACT</name>
<organism evidence="4 5">
    <name type="scientific">Lactococcus garvieae DCC43</name>
    <dbReference type="NCBI Taxonomy" id="1231377"/>
    <lineage>
        <taxon>Bacteria</taxon>
        <taxon>Bacillati</taxon>
        <taxon>Bacillota</taxon>
        <taxon>Bacilli</taxon>
        <taxon>Lactobacillales</taxon>
        <taxon>Streptococcaceae</taxon>
        <taxon>Lactococcus</taxon>
    </lineage>
</organism>
<feature type="domain" description="Glycosyltransferase 2-like" evidence="3">
    <location>
        <begin position="46"/>
        <end position="202"/>
    </location>
</feature>
<proteinExistence type="predicted"/>
<dbReference type="CDD" id="cd00761">
    <property type="entry name" value="Glyco_tranf_GTA_type"/>
    <property type="match status" value="1"/>
</dbReference>
<dbReference type="InterPro" id="IPR029044">
    <property type="entry name" value="Nucleotide-diphossugar_trans"/>
</dbReference>
<evidence type="ECO:0000256" key="2">
    <source>
        <dbReference type="ARBA" id="ARBA00022679"/>
    </source>
</evidence>
<dbReference type="InterPro" id="IPR001173">
    <property type="entry name" value="Glyco_trans_2-like"/>
</dbReference>
<evidence type="ECO:0000256" key="1">
    <source>
        <dbReference type="ARBA" id="ARBA00022676"/>
    </source>
</evidence>
<accession>K2PLS0</accession>
<dbReference type="RefSeq" id="WP_004259354.1">
    <property type="nucleotide sequence ID" value="NZ_AMQS01000002.1"/>
</dbReference>
<dbReference type="AlphaFoldDB" id="K2PLS0"/>
<dbReference type="PANTHER" id="PTHR22916:SF51">
    <property type="entry name" value="GLYCOSYLTRANSFERASE EPSH-RELATED"/>
    <property type="match status" value="1"/>
</dbReference>
<dbReference type="GO" id="GO:0016757">
    <property type="term" value="F:glycosyltransferase activity"/>
    <property type="evidence" value="ECO:0007669"/>
    <property type="project" value="UniProtKB-KW"/>
</dbReference>
<reference evidence="4 5" key="1">
    <citation type="journal article" date="2012" name="J. Bacteriol.">
        <title>Genome Sequence of the Bacteriocin-Producing Strain Lactococcus garvieae DCC43.</title>
        <authorList>
            <person name="Gabrielsen C."/>
            <person name="Brede D.A."/>
            <person name="Hernandez P.E."/>
            <person name="Nes I.F."/>
            <person name="Diep D.B."/>
        </authorList>
    </citation>
    <scope>NUCLEOTIDE SEQUENCE [LARGE SCALE GENOMIC DNA]</scope>
    <source>
        <strain evidence="4 5">DCC43</strain>
    </source>
</reference>
<evidence type="ECO:0000313" key="5">
    <source>
        <dbReference type="Proteomes" id="UP000006787"/>
    </source>
</evidence>
<evidence type="ECO:0000259" key="3">
    <source>
        <dbReference type="Pfam" id="PF00535"/>
    </source>
</evidence>
<dbReference type="PANTHER" id="PTHR22916">
    <property type="entry name" value="GLYCOSYLTRANSFERASE"/>
    <property type="match status" value="1"/>
</dbReference>
<keyword evidence="1" id="KW-0328">Glycosyltransferase</keyword>
<evidence type="ECO:0000313" key="4">
    <source>
        <dbReference type="EMBL" id="EKF52310.1"/>
    </source>
</evidence>
<dbReference type="EMBL" id="AMQS01000002">
    <property type="protein sequence ID" value="EKF52310.1"/>
    <property type="molecule type" value="Genomic_DNA"/>
</dbReference>
<dbReference type="PATRIC" id="fig|1231377.3.peg.191"/>
<keyword evidence="2 4" id="KW-0808">Transferase</keyword>
<protein>
    <submittedName>
        <fullName evidence="4">Beta-1,3-glucosyltransferase</fullName>
    </submittedName>
</protein>
<gene>
    <name evidence="4" type="ORF">C426_0192</name>
</gene>
<dbReference type="Gene3D" id="3.90.550.10">
    <property type="entry name" value="Spore Coat Polysaccharide Biosynthesis Protein SpsA, Chain A"/>
    <property type="match status" value="1"/>
</dbReference>
<dbReference type="eggNOG" id="COG1216">
    <property type="taxonomic scope" value="Bacteria"/>
</dbReference>
<sequence length="304" mass="35693">MKLSALITPAAKKILLFETRANYKRRQHQKILNQLKNKPSTQEKISILLPIYNAQHSLEKCLDSILNQTYQNFEIICVDDASTDRSLMIVKDYLNRDSRIHLIDKAQNQGSSFARRDALKKAKGTYVLCIDSDDWIEPTMLEDLYHFAQQDSSYDMVYCDYYKKGTIMHAPKILEENQSLKRIKGRSFAFGNMLWNRLVKKEVFDQVTFQAESMGEDVYINTQLYFFSHKIAYLCKPLYHYNQFSNTDSISDRPSLINILDMEANYQHMQDFLSEKFGSHTFFERAFEKKARMIEAAKKKIHPQ</sequence>